<keyword evidence="2" id="KW-1185">Reference proteome</keyword>
<dbReference type="EMBL" id="CM011695">
    <property type="protein sequence ID" value="TMS04141.1"/>
    <property type="molecule type" value="Genomic_DNA"/>
</dbReference>
<name>A0ACD3QBU8_LARCR</name>
<evidence type="ECO:0000313" key="2">
    <source>
        <dbReference type="Proteomes" id="UP000793456"/>
    </source>
</evidence>
<dbReference type="Proteomes" id="UP000793456">
    <property type="component" value="Chromosome XXII"/>
</dbReference>
<comment type="caution">
    <text evidence="1">The sequence shown here is derived from an EMBL/GenBank/DDBJ whole genome shotgun (WGS) entry which is preliminary data.</text>
</comment>
<reference evidence="1" key="1">
    <citation type="submission" date="2018-11" db="EMBL/GenBank/DDBJ databases">
        <title>The sequence and de novo assembly of Larimichthys crocea genome using PacBio and Hi-C technologies.</title>
        <authorList>
            <person name="Xu P."/>
            <person name="Chen B."/>
            <person name="Zhou Z."/>
            <person name="Ke Q."/>
            <person name="Wu Y."/>
            <person name="Bai H."/>
            <person name="Pu F."/>
        </authorList>
    </citation>
    <scope>NUCLEOTIDE SEQUENCE</scope>
    <source>
        <tissue evidence="1">Muscle</tissue>
    </source>
</reference>
<protein>
    <submittedName>
        <fullName evidence="1">Uncharacterized protein</fullName>
    </submittedName>
</protein>
<gene>
    <name evidence="1" type="ORF">E3U43_001030</name>
</gene>
<organism evidence="1 2">
    <name type="scientific">Larimichthys crocea</name>
    <name type="common">Large yellow croaker</name>
    <name type="synonym">Pseudosciaena crocea</name>
    <dbReference type="NCBI Taxonomy" id="215358"/>
    <lineage>
        <taxon>Eukaryota</taxon>
        <taxon>Metazoa</taxon>
        <taxon>Chordata</taxon>
        <taxon>Craniata</taxon>
        <taxon>Vertebrata</taxon>
        <taxon>Euteleostomi</taxon>
        <taxon>Actinopterygii</taxon>
        <taxon>Neopterygii</taxon>
        <taxon>Teleostei</taxon>
        <taxon>Neoteleostei</taxon>
        <taxon>Acanthomorphata</taxon>
        <taxon>Eupercaria</taxon>
        <taxon>Sciaenidae</taxon>
        <taxon>Larimichthys</taxon>
    </lineage>
</organism>
<proteinExistence type="predicted"/>
<accession>A0ACD3QBU8</accession>
<sequence>MYAKGKSSNVPSDSQAREKLALYVYEYLLHVGAQKSAQTFLSEIRWEKNITLGEPPGFLHSWWCVFWDLYCAAPERRDTCEHSSEAKAFHDYSAAAAPSPVLGNLPPGEGMPVGPVPPGFFQPFMSPRYPGGPRPPLRLPNQGLGGVPGSQPMLPSGMDPTRQQGHPNMGGPMQRMTPPRGMVPLGPQSYGGGMRPPLNALVGPGMPGMNITLGAVVKTALLALSALTAASDSPDCAELLKPLEDRSKVAGKWIFYVGTSDNKEALKDLKTINSSWIELSPIPDSDDMTLRWRDKMMDGKCHYGGVNSTFSENSTRVTFHFNSSKHEHVGKHLVTCPDCILWTDLQTSVCDGKEEEARKSRNLYLFTKSGTLDDSHLEDFKKQAACLNFPPDFFFPQTTDLCPDDTDAKNEEEQ</sequence>
<evidence type="ECO:0000313" key="1">
    <source>
        <dbReference type="EMBL" id="TMS04141.1"/>
    </source>
</evidence>